<dbReference type="RefSeq" id="XP_024348391.1">
    <property type="nucleotide sequence ID" value="XM_024497193.1"/>
</dbReference>
<dbReference type="KEGG" id="egl:EGR_07944"/>
<evidence type="ECO:0000259" key="3">
    <source>
        <dbReference type="PROSITE" id="PS50279"/>
    </source>
</evidence>
<dbReference type="CDD" id="cd22593">
    <property type="entry name" value="Kunitz_conkunitzin"/>
    <property type="match status" value="1"/>
</dbReference>
<dbReference type="SMART" id="SM00131">
    <property type="entry name" value="KU"/>
    <property type="match status" value="2"/>
</dbReference>
<dbReference type="PANTHER" id="PTHR10083:SF374">
    <property type="entry name" value="BPTI_KUNITZ INHIBITOR DOMAIN-CONTAINING PROTEIN"/>
    <property type="match status" value="1"/>
</dbReference>
<dbReference type="GO" id="GO:0005615">
    <property type="term" value="C:extracellular space"/>
    <property type="evidence" value="ECO:0007669"/>
    <property type="project" value="TreeGrafter"/>
</dbReference>
<evidence type="ECO:0000313" key="4">
    <source>
        <dbReference type="EMBL" id="EUB57195.1"/>
    </source>
</evidence>
<dbReference type="GeneID" id="36343659"/>
<feature type="compositionally biased region" description="Low complexity" evidence="2">
    <location>
        <begin position="309"/>
        <end position="320"/>
    </location>
</feature>
<dbReference type="PROSITE" id="PS50279">
    <property type="entry name" value="BPTI_KUNITZ_2"/>
    <property type="match status" value="2"/>
</dbReference>
<dbReference type="Proteomes" id="UP000019149">
    <property type="component" value="Unassembled WGS sequence"/>
</dbReference>
<comment type="caution">
    <text evidence="4">The sequence shown here is derived from an EMBL/GenBank/DDBJ whole genome shotgun (WGS) entry which is preliminary data.</text>
</comment>
<evidence type="ECO:0000256" key="1">
    <source>
        <dbReference type="ARBA" id="ARBA00023157"/>
    </source>
</evidence>
<dbReference type="CTD" id="36343659"/>
<feature type="compositionally biased region" description="Acidic residues" evidence="2">
    <location>
        <begin position="45"/>
        <end position="64"/>
    </location>
</feature>
<dbReference type="SUPFAM" id="SSF57362">
    <property type="entry name" value="BPTI-like"/>
    <property type="match status" value="2"/>
</dbReference>
<dbReference type="SMR" id="W6U7P0"/>
<dbReference type="CDD" id="cd00109">
    <property type="entry name" value="Kunitz-type"/>
    <property type="match status" value="1"/>
</dbReference>
<dbReference type="AlphaFoldDB" id="W6U7P0"/>
<protein>
    <submittedName>
        <fullName evidence="4">Serine-type protease inhibitor</fullName>
    </submittedName>
</protein>
<dbReference type="Pfam" id="PF00014">
    <property type="entry name" value="Kunitz_BPTI"/>
    <property type="match status" value="2"/>
</dbReference>
<feature type="region of interest" description="Disordered" evidence="2">
    <location>
        <begin position="295"/>
        <end position="329"/>
    </location>
</feature>
<organism evidence="4 5">
    <name type="scientific">Echinococcus granulosus</name>
    <name type="common">Hydatid tapeworm</name>
    <dbReference type="NCBI Taxonomy" id="6210"/>
    <lineage>
        <taxon>Eukaryota</taxon>
        <taxon>Metazoa</taxon>
        <taxon>Spiralia</taxon>
        <taxon>Lophotrochozoa</taxon>
        <taxon>Platyhelminthes</taxon>
        <taxon>Cestoda</taxon>
        <taxon>Eucestoda</taxon>
        <taxon>Cyclophyllidea</taxon>
        <taxon>Taeniidae</taxon>
        <taxon>Echinococcus</taxon>
        <taxon>Echinococcus granulosus group</taxon>
    </lineage>
</organism>
<sequence>MALASKPSHFDVPVVFVFLTVSSQPTEPVVETRDSETQTPKSESEPADEEDEEEEDDALDETPETSDLGLIESSFENYDGDIFEISPKNTSNYIEEDTKEESDGEVDQEVTLENSSRPQHIYPPSEYYRESSRSAELPEGIREPNYDAARRYDAEEARQPVYEPPITAETAYTVSYGSQRKELPPVDDNRLLYQPELDASYRQEASQSRIPMYNAYARPQETTTNSYERRMSQVDQYWREEERRKRIYESQNTYRHPLANERIDGWDQGDCTYDSMGRPVNCLTGASNSYNTNDAISMKVPSSPPLPLSPTSNESSASTEVEAEKAESEAERSAFLRANRVYLSAPRWPVRDMDRLGSYPRHPACRLQPEWGVGPEERSAWFYSQPDGRCLWFSYNGHGGNANRFYSRANCESLCVFDQFDLCQNARCGYPGSHCMLRGDERCKAHAKSRGREFDTECPPDQPVCRARRAIIPPEYNTELIPYECTEHVDTGGCLLKNPQIRYHYDVGSNTCRAFYFHGCGGNNNRFESMQECMNHCAL</sequence>
<dbReference type="PANTHER" id="PTHR10083">
    <property type="entry name" value="KUNITZ-TYPE PROTEASE INHIBITOR-RELATED"/>
    <property type="match status" value="1"/>
</dbReference>
<dbReference type="InterPro" id="IPR020901">
    <property type="entry name" value="Prtase_inh_Kunz-CS"/>
</dbReference>
<dbReference type="InterPro" id="IPR002223">
    <property type="entry name" value="Kunitz_BPTI"/>
</dbReference>
<feature type="domain" description="BPTI/Kunitz inhibitor" evidence="3">
    <location>
        <begin position="365"/>
        <end position="415"/>
    </location>
</feature>
<dbReference type="Gene3D" id="4.10.410.10">
    <property type="entry name" value="Pancreatic trypsin inhibitor Kunitz domain"/>
    <property type="match status" value="2"/>
</dbReference>
<reference evidence="4 5" key="1">
    <citation type="journal article" date="2013" name="Nat. Genet.">
        <title>The genome of the hydatid tapeworm Echinococcus granulosus.</title>
        <authorList>
            <person name="Zheng H."/>
            <person name="Zhang W."/>
            <person name="Zhang L."/>
            <person name="Zhang Z."/>
            <person name="Li J."/>
            <person name="Lu G."/>
            <person name="Zhu Y."/>
            <person name="Wang Y."/>
            <person name="Huang Y."/>
            <person name="Liu J."/>
            <person name="Kang H."/>
            <person name="Chen J."/>
            <person name="Wang L."/>
            <person name="Chen A."/>
            <person name="Yu S."/>
            <person name="Gao Z."/>
            <person name="Jin L."/>
            <person name="Gu W."/>
            <person name="Wang Z."/>
            <person name="Zhao L."/>
            <person name="Shi B."/>
            <person name="Wen H."/>
            <person name="Lin R."/>
            <person name="Jones M.K."/>
            <person name="Brejova B."/>
            <person name="Vinar T."/>
            <person name="Zhao G."/>
            <person name="McManus D.P."/>
            <person name="Chen Z."/>
            <person name="Zhou Y."/>
            <person name="Wang S."/>
        </authorList>
    </citation>
    <scope>NUCLEOTIDE SEQUENCE [LARGE SCALE GENOMIC DNA]</scope>
</reference>
<evidence type="ECO:0000256" key="2">
    <source>
        <dbReference type="SAM" id="MobiDB-lite"/>
    </source>
</evidence>
<dbReference type="OMA" id="PEERSAW"/>
<dbReference type="GO" id="GO:0004867">
    <property type="term" value="F:serine-type endopeptidase inhibitor activity"/>
    <property type="evidence" value="ECO:0007669"/>
    <property type="project" value="InterPro"/>
</dbReference>
<keyword evidence="1" id="KW-1015">Disulfide bond</keyword>
<dbReference type="InterPro" id="IPR036880">
    <property type="entry name" value="Kunitz_BPTI_sf"/>
</dbReference>
<gene>
    <name evidence="4" type="ORF">EGR_07944</name>
</gene>
<accession>W6U7P0</accession>
<feature type="domain" description="BPTI/Kunitz inhibitor" evidence="3">
    <location>
        <begin position="485"/>
        <end position="537"/>
    </location>
</feature>
<keyword evidence="5" id="KW-1185">Reference proteome</keyword>
<feature type="compositionally biased region" description="Basic and acidic residues" evidence="2">
    <location>
        <begin position="139"/>
        <end position="149"/>
    </location>
</feature>
<proteinExistence type="predicted"/>
<dbReference type="InterPro" id="IPR050098">
    <property type="entry name" value="TFPI/VKTCI-like"/>
</dbReference>
<feature type="region of interest" description="Disordered" evidence="2">
    <location>
        <begin position="21"/>
        <end position="149"/>
    </location>
</feature>
<dbReference type="OrthoDB" id="4473401at2759"/>
<evidence type="ECO:0000313" key="5">
    <source>
        <dbReference type="Proteomes" id="UP000019149"/>
    </source>
</evidence>
<name>W6U7P0_ECHGR</name>
<feature type="compositionally biased region" description="Acidic residues" evidence="2">
    <location>
        <begin position="94"/>
        <end position="110"/>
    </location>
</feature>
<keyword evidence="4" id="KW-0646">Protease inhibitor</keyword>
<dbReference type="PROSITE" id="PS00280">
    <property type="entry name" value="BPTI_KUNITZ_1"/>
    <property type="match status" value="1"/>
</dbReference>
<dbReference type="EMBL" id="APAU02000091">
    <property type="protein sequence ID" value="EUB57195.1"/>
    <property type="molecule type" value="Genomic_DNA"/>
</dbReference>